<dbReference type="EMBL" id="JAINUG010000054">
    <property type="protein sequence ID" value="KAJ8404164.1"/>
    <property type="molecule type" value="Genomic_DNA"/>
</dbReference>
<feature type="compositionally biased region" description="Low complexity" evidence="1">
    <location>
        <begin position="70"/>
        <end position="79"/>
    </location>
</feature>
<evidence type="ECO:0000313" key="2">
    <source>
        <dbReference type="EMBL" id="KAJ8404164.1"/>
    </source>
</evidence>
<comment type="caution">
    <text evidence="2">The sequence shown here is derived from an EMBL/GenBank/DDBJ whole genome shotgun (WGS) entry which is preliminary data.</text>
</comment>
<accession>A0AAD7SK82</accession>
<proteinExistence type="predicted"/>
<evidence type="ECO:0000313" key="3">
    <source>
        <dbReference type="Proteomes" id="UP001221898"/>
    </source>
</evidence>
<organism evidence="2 3">
    <name type="scientific">Aldrovandia affinis</name>
    <dbReference type="NCBI Taxonomy" id="143900"/>
    <lineage>
        <taxon>Eukaryota</taxon>
        <taxon>Metazoa</taxon>
        <taxon>Chordata</taxon>
        <taxon>Craniata</taxon>
        <taxon>Vertebrata</taxon>
        <taxon>Euteleostomi</taxon>
        <taxon>Actinopterygii</taxon>
        <taxon>Neopterygii</taxon>
        <taxon>Teleostei</taxon>
        <taxon>Notacanthiformes</taxon>
        <taxon>Halosauridae</taxon>
        <taxon>Aldrovandia</taxon>
    </lineage>
</organism>
<protein>
    <submittedName>
        <fullName evidence="2">Uncharacterized protein</fullName>
    </submittedName>
</protein>
<feature type="region of interest" description="Disordered" evidence="1">
    <location>
        <begin position="1"/>
        <end position="32"/>
    </location>
</feature>
<reference evidence="2" key="1">
    <citation type="journal article" date="2023" name="Science">
        <title>Genome structures resolve the early diversification of teleost fishes.</title>
        <authorList>
            <person name="Parey E."/>
            <person name="Louis A."/>
            <person name="Montfort J."/>
            <person name="Bouchez O."/>
            <person name="Roques C."/>
            <person name="Iampietro C."/>
            <person name="Lluch J."/>
            <person name="Castinel A."/>
            <person name="Donnadieu C."/>
            <person name="Desvignes T."/>
            <person name="Floi Bucao C."/>
            <person name="Jouanno E."/>
            <person name="Wen M."/>
            <person name="Mejri S."/>
            <person name="Dirks R."/>
            <person name="Jansen H."/>
            <person name="Henkel C."/>
            <person name="Chen W.J."/>
            <person name="Zahm M."/>
            <person name="Cabau C."/>
            <person name="Klopp C."/>
            <person name="Thompson A.W."/>
            <person name="Robinson-Rechavi M."/>
            <person name="Braasch I."/>
            <person name="Lecointre G."/>
            <person name="Bobe J."/>
            <person name="Postlethwait J.H."/>
            <person name="Berthelot C."/>
            <person name="Roest Crollius H."/>
            <person name="Guiguen Y."/>
        </authorList>
    </citation>
    <scope>NUCLEOTIDE SEQUENCE</scope>
    <source>
        <strain evidence="2">NC1722</strain>
    </source>
</reference>
<dbReference type="AlphaFoldDB" id="A0AAD7SK82"/>
<dbReference type="Proteomes" id="UP001221898">
    <property type="component" value="Unassembled WGS sequence"/>
</dbReference>
<name>A0AAD7SK82_9TELE</name>
<keyword evidence="3" id="KW-1185">Reference proteome</keyword>
<gene>
    <name evidence="2" type="ORF">AAFF_G00339370</name>
</gene>
<sequence>MAEREQSLRLSQGPRQNLRIHGDPPPDVLPARTSSLLREISMEAQRGGRDGPPGAIALLWLRLQGPPPREGAGAPETEGQIVRGSRDLSAVPSTPIP</sequence>
<evidence type="ECO:0000256" key="1">
    <source>
        <dbReference type="SAM" id="MobiDB-lite"/>
    </source>
</evidence>
<feature type="region of interest" description="Disordered" evidence="1">
    <location>
        <begin position="63"/>
        <end position="97"/>
    </location>
</feature>